<keyword evidence="1" id="KW-0472">Membrane</keyword>
<evidence type="ECO:0000256" key="1">
    <source>
        <dbReference type="SAM" id="Phobius"/>
    </source>
</evidence>
<reference evidence="2" key="1">
    <citation type="journal article" date="2020" name="Phytopathology">
        <title>Genome Sequence Resources of Colletotrichum truncatum, C. plurivorum, C. musicola, and C. sojae: Four Species Pathogenic to Soybean (Glycine max).</title>
        <authorList>
            <person name="Rogerio F."/>
            <person name="Boufleur T.R."/>
            <person name="Ciampi-Guillardi M."/>
            <person name="Sukno S.A."/>
            <person name="Thon M.R."/>
            <person name="Massola Junior N.S."/>
            <person name="Baroncelli R."/>
        </authorList>
    </citation>
    <scope>NUCLEOTIDE SEQUENCE</scope>
    <source>
        <strain evidence="2">LFN0074</strain>
    </source>
</reference>
<dbReference type="Proteomes" id="UP000639643">
    <property type="component" value="Unassembled WGS sequence"/>
</dbReference>
<evidence type="ECO:0000313" key="2">
    <source>
        <dbReference type="EMBL" id="KAF6784032.1"/>
    </source>
</evidence>
<gene>
    <name evidence="2" type="ORF">CMUS01_16639</name>
</gene>
<sequence length="81" mass="8590">MQTALDITGRPSRACKRGAALGDSQVWTHVAIPGRKAAADRDTGPLAKRLPATRSLGVRLPPHAIFIAIAVYLFASDQLSP</sequence>
<name>A0A8H6IM57_9PEZI</name>
<evidence type="ECO:0000313" key="3">
    <source>
        <dbReference type="Proteomes" id="UP000639643"/>
    </source>
</evidence>
<organism evidence="2 3">
    <name type="scientific">Colletotrichum musicola</name>
    <dbReference type="NCBI Taxonomy" id="2175873"/>
    <lineage>
        <taxon>Eukaryota</taxon>
        <taxon>Fungi</taxon>
        <taxon>Dikarya</taxon>
        <taxon>Ascomycota</taxon>
        <taxon>Pezizomycotina</taxon>
        <taxon>Sordariomycetes</taxon>
        <taxon>Hypocreomycetidae</taxon>
        <taxon>Glomerellales</taxon>
        <taxon>Glomerellaceae</taxon>
        <taxon>Colletotrichum</taxon>
        <taxon>Colletotrichum orchidearum species complex</taxon>
    </lineage>
</organism>
<accession>A0A8H6IM57</accession>
<proteinExistence type="predicted"/>
<keyword evidence="1" id="KW-0812">Transmembrane</keyword>
<dbReference type="EMBL" id="WIGM01002090">
    <property type="protein sequence ID" value="KAF6784032.1"/>
    <property type="molecule type" value="Genomic_DNA"/>
</dbReference>
<comment type="caution">
    <text evidence="2">The sequence shown here is derived from an EMBL/GenBank/DDBJ whole genome shotgun (WGS) entry which is preliminary data.</text>
</comment>
<protein>
    <submittedName>
        <fullName evidence="2">Uncharacterized protein</fullName>
    </submittedName>
</protein>
<keyword evidence="1" id="KW-1133">Transmembrane helix</keyword>
<keyword evidence="3" id="KW-1185">Reference proteome</keyword>
<dbReference type="AlphaFoldDB" id="A0A8H6IM57"/>
<feature type="transmembrane region" description="Helical" evidence="1">
    <location>
        <begin position="56"/>
        <end position="75"/>
    </location>
</feature>